<keyword evidence="5" id="KW-1185">Reference proteome</keyword>
<feature type="transmembrane region" description="Helical" evidence="2">
    <location>
        <begin position="300"/>
        <end position="323"/>
    </location>
</feature>
<evidence type="ECO:0000313" key="5">
    <source>
        <dbReference type="Proteomes" id="UP001497453"/>
    </source>
</evidence>
<protein>
    <recommendedName>
        <fullName evidence="3">DUF6535 domain-containing protein</fullName>
    </recommendedName>
</protein>
<accession>A0ABP1EB71</accession>
<evidence type="ECO:0000256" key="1">
    <source>
        <dbReference type="SAM" id="MobiDB-lite"/>
    </source>
</evidence>
<feature type="transmembrane region" description="Helical" evidence="2">
    <location>
        <begin position="95"/>
        <end position="112"/>
    </location>
</feature>
<organism evidence="4 5">
    <name type="scientific">Somion occarium</name>
    <dbReference type="NCBI Taxonomy" id="3059160"/>
    <lineage>
        <taxon>Eukaryota</taxon>
        <taxon>Fungi</taxon>
        <taxon>Dikarya</taxon>
        <taxon>Basidiomycota</taxon>
        <taxon>Agaricomycotina</taxon>
        <taxon>Agaricomycetes</taxon>
        <taxon>Polyporales</taxon>
        <taxon>Cerrenaceae</taxon>
        <taxon>Somion</taxon>
    </lineage>
</organism>
<evidence type="ECO:0000256" key="2">
    <source>
        <dbReference type="SAM" id="Phobius"/>
    </source>
</evidence>
<feature type="compositionally biased region" description="Low complexity" evidence="1">
    <location>
        <begin position="17"/>
        <end position="35"/>
    </location>
</feature>
<keyword evidence="2" id="KW-1133">Transmembrane helix</keyword>
<name>A0ABP1EB71_9APHY</name>
<reference evidence="5" key="1">
    <citation type="submission" date="2024-04" db="EMBL/GenBank/DDBJ databases">
        <authorList>
            <person name="Shaw F."/>
            <person name="Minotto A."/>
        </authorList>
    </citation>
    <scope>NUCLEOTIDE SEQUENCE [LARGE SCALE GENOMIC DNA]</scope>
</reference>
<feature type="region of interest" description="Disordered" evidence="1">
    <location>
        <begin position="1"/>
        <end position="61"/>
    </location>
</feature>
<proteinExistence type="predicted"/>
<feature type="transmembrane region" description="Helical" evidence="2">
    <location>
        <begin position="169"/>
        <end position="188"/>
    </location>
</feature>
<dbReference type="Proteomes" id="UP001497453">
    <property type="component" value="Chromosome 9"/>
</dbReference>
<sequence length="660" mass="74224">MQDRAEIHVQPVRPTNRSRSIRSPSLPQLSPSEPSCAGVSEANASKNQQARESTHGDGVQRVQVEPERTGWARIADMVRKYDEDKIKDVKEDIDTLLVFAGLFSAVLTAFVIESYTTLQDPGDVTQQILMQMSLQLASLTVTSSSINSTAPPFSTLPFKVTRSSIRVNTLWSCSLVCSLITASLGIFMKQWFHEYMAHESQSPRSQLRVRFFRAEGLAEWRVFELAALLPLLLQMALLLFFIGLSEFLRELNPVVGWITTGVMLIWLAAFIFTTLAPAFSSKCPYKTPMLKDMLRTIRPIISFILLNIVVISLLMVYLLILAFRTVVGRGSSFLMTWTGWMERVSMAVMPAIFSVDEYTVRETDVSDLRILALSNDLFLDNNLDATLSQWMSDVPFWPAASDKKKLQWPTWRPVMSLHELLWYQLLIDKLRDGFNHGGLLLIEDPSNAYYGLTNILPSPTFQVPHLTSFFPDIVTIVMQLVYLGDGPTTAALLALSVWLCEVHPSEMTSMDESDPVSSFLDSFSFKYCVHDDRVYVSNLVNGARELLQAIQIPNSDGIPSVLERLKVGRFDKSHVVHLCGSFATLIQPAPENIVRAEQDSLRIFTTEVLLVLQSQPRPAKSPPEDFDHREYAHMVLHGLSTRVPGSVDPELLSELELYGD</sequence>
<gene>
    <name evidence="4" type="ORF">GFSPODELE1_LOCUS10822</name>
</gene>
<keyword evidence="2" id="KW-0472">Membrane</keyword>
<keyword evidence="2" id="KW-0812">Transmembrane</keyword>
<evidence type="ECO:0000313" key="4">
    <source>
        <dbReference type="EMBL" id="CAL1716593.1"/>
    </source>
</evidence>
<dbReference type="EMBL" id="OZ037952">
    <property type="protein sequence ID" value="CAL1716593.1"/>
    <property type="molecule type" value="Genomic_DNA"/>
</dbReference>
<feature type="transmembrane region" description="Helical" evidence="2">
    <location>
        <begin position="222"/>
        <end position="242"/>
    </location>
</feature>
<feature type="transmembrane region" description="Helical" evidence="2">
    <location>
        <begin position="254"/>
        <end position="279"/>
    </location>
</feature>
<feature type="compositionally biased region" description="Polar residues" evidence="1">
    <location>
        <begin position="42"/>
        <end position="51"/>
    </location>
</feature>
<dbReference type="InterPro" id="IPR045338">
    <property type="entry name" value="DUF6535"/>
</dbReference>
<dbReference type="Pfam" id="PF20153">
    <property type="entry name" value="DUF6535"/>
    <property type="match status" value="1"/>
</dbReference>
<evidence type="ECO:0000259" key="3">
    <source>
        <dbReference type="Pfam" id="PF20153"/>
    </source>
</evidence>
<feature type="domain" description="DUF6535" evidence="3">
    <location>
        <begin position="71"/>
        <end position="248"/>
    </location>
</feature>